<dbReference type="Proteomes" id="UP000276232">
    <property type="component" value="Unassembled WGS sequence"/>
</dbReference>
<sequence>MGFRVRKSFKLAPGVRMTVTPRGVGVSAGTRGARVSAHSSGRVTRTVGIPGSGISHTSTTSGARRTAKPKSSSSSAPGRARTVPGTAALAPVAASPGLFAPRWEKELHRAAVKQADDVSRLVAVGQAHPQARPVAALLEAIRGAVPAGAYEHARGLVAEVFASGFDPATDAFVTKYLPGQVLDLEVADGVTAELPLDRDAVGLLLGELHQQAGDRSAAIDVVESLTPSTTAAVSLAELYAEGGDWAAIVELTDGLTNLDEPSTYLLVQRGVALREQGHLTAAREALKEALRVRSRPPALRHRAWLERANTYLAENKRSLARKDLERVLAENSAYPGLQDALAQLPD</sequence>
<evidence type="ECO:0000313" key="4">
    <source>
        <dbReference type="Proteomes" id="UP000276232"/>
    </source>
</evidence>
<gene>
    <name evidence="3" type="ORF">EDC03_0799</name>
</gene>
<dbReference type="SUPFAM" id="SSF48452">
    <property type="entry name" value="TPR-like"/>
    <property type="match status" value="1"/>
</dbReference>
<dbReference type="Pfam" id="PF14020">
    <property type="entry name" value="DUF4236"/>
    <property type="match status" value="1"/>
</dbReference>
<reference evidence="3 4" key="1">
    <citation type="journal article" date="2015" name="Stand. Genomic Sci.">
        <title>Genomic Encyclopedia of Bacterial and Archaeal Type Strains, Phase III: the genomes of soil and plant-associated and newly described type strains.</title>
        <authorList>
            <person name="Whitman W.B."/>
            <person name="Woyke T."/>
            <person name="Klenk H.P."/>
            <person name="Zhou Y."/>
            <person name="Lilburn T.G."/>
            <person name="Beck B.J."/>
            <person name="De Vos P."/>
            <person name="Vandamme P."/>
            <person name="Eisen J.A."/>
            <person name="Garrity G."/>
            <person name="Hugenholtz P."/>
            <person name="Kyrpides N.C."/>
        </authorList>
    </citation>
    <scope>NUCLEOTIDE SEQUENCE [LARGE SCALE GENOMIC DNA]</scope>
    <source>
        <strain evidence="3 4">CECT 7306</strain>
    </source>
</reference>
<dbReference type="AlphaFoldDB" id="A0A3N1HQ80"/>
<dbReference type="InterPro" id="IPR025330">
    <property type="entry name" value="DUF4236"/>
</dbReference>
<dbReference type="Gene3D" id="1.25.40.10">
    <property type="entry name" value="Tetratricopeptide repeat domain"/>
    <property type="match status" value="1"/>
</dbReference>
<comment type="caution">
    <text evidence="3">The sequence shown here is derived from an EMBL/GenBank/DDBJ whole genome shotgun (WGS) entry which is preliminary data.</text>
</comment>
<feature type="region of interest" description="Disordered" evidence="1">
    <location>
        <begin position="26"/>
        <end position="83"/>
    </location>
</feature>
<dbReference type="RefSeq" id="WP_199719926.1">
    <property type="nucleotide sequence ID" value="NZ_RJKN01000002.1"/>
</dbReference>
<accession>A0A3N1HQ80</accession>
<dbReference type="SMART" id="SM00028">
    <property type="entry name" value="TPR"/>
    <property type="match status" value="2"/>
</dbReference>
<dbReference type="InParanoid" id="A0A3N1HQ80"/>
<dbReference type="Pfam" id="PF13181">
    <property type="entry name" value="TPR_8"/>
    <property type="match status" value="1"/>
</dbReference>
<evidence type="ECO:0000313" key="3">
    <source>
        <dbReference type="EMBL" id="ROP44673.1"/>
    </source>
</evidence>
<name>A0A3N1HQ80_9ACTN</name>
<proteinExistence type="predicted"/>
<dbReference type="EMBL" id="RJKN01000002">
    <property type="protein sequence ID" value="ROP44673.1"/>
    <property type="molecule type" value="Genomic_DNA"/>
</dbReference>
<keyword evidence="4" id="KW-1185">Reference proteome</keyword>
<dbReference type="InterPro" id="IPR011990">
    <property type="entry name" value="TPR-like_helical_dom_sf"/>
</dbReference>
<evidence type="ECO:0000256" key="1">
    <source>
        <dbReference type="SAM" id="MobiDB-lite"/>
    </source>
</evidence>
<feature type="domain" description="DUF4236" evidence="2">
    <location>
        <begin position="3"/>
        <end position="56"/>
    </location>
</feature>
<protein>
    <submittedName>
        <fullName evidence="3">Uncharacterized protein DUF4236</fullName>
    </submittedName>
</protein>
<feature type="compositionally biased region" description="Low complexity" evidence="1">
    <location>
        <begin position="48"/>
        <end position="82"/>
    </location>
</feature>
<evidence type="ECO:0000259" key="2">
    <source>
        <dbReference type="Pfam" id="PF14020"/>
    </source>
</evidence>
<organism evidence="3 4">
    <name type="scientific">Pseudokineococcus lusitanus</name>
    <dbReference type="NCBI Taxonomy" id="763993"/>
    <lineage>
        <taxon>Bacteria</taxon>
        <taxon>Bacillati</taxon>
        <taxon>Actinomycetota</taxon>
        <taxon>Actinomycetes</taxon>
        <taxon>Kineosporiales</taxon>
        <taxon>Kineosporiaceae</taxon>
        <taxon>Pseudokineococcus</taxon>
    </lineage>
</organism>
<dbReference type="InterPro" id="IPR019734">
    <property type="entry name" value="TPR_rpt"/>
</dbReference>